<dbReference type="KEGG" id="ctes:O987_07130"/>
<organism evidence="1 2">
    <name type="scientific">Comamonas testosteroni TK102</name>
    <dbReference type="NCBI Taxonomy" id="1392005"/>
    <lineage>
        <taxon>Bacteria</taxon>
        <taxon>Pseudomonadati</taxon>
        <taxon>Pseudomonadota</taxon>
        <taxon>Betaproteobacteria</taxon>
        <taxon>Burkholderiales</taxon>
        <taxon>Comamonadaceae</taxon>
        <taxon>Comamonas</taxon>
    </lineage>
</organism>
<name>A0A076PPG1_COMTE</name>
<reference evidence="1 2" key="1">
    <citation type="journal article" date="2014" name="Genome Announc.">
        <title>Complete Genome Sequence of Polychlorinated Biphenyl Degrader Comamonas testosteroni TK102 (NBRC 109938).</title>
        <authorList>
            <person name="Fukuda K."/>
            <person name="Hosoyama A."/>
            <person name="Tsuchikane K."/>
            <person name="Ohji S."/>
            <person name="Yamazoe A."/>
            <person name="Fujita N."/>
            <person name="Shintani M."/>
            <person name="Kimbara K."/>
        </authorList>
    </citation>
    <scope>NUCLEOTIDE SEQUENCE [LARGE SCALE GENOMIC DNA]</scope>
    <source>
        <strain evidence="1">TK102</strain>
    </source>
</reference>
<proteinExistence type="predicted"/>
<accession>A0A076PPG1</accession>
<dbReference type="AlphaFoldDB" id="A0A076PPG1"/>
<dbReference type="HOGENOM" id="CLU_143421_0_0_4"/>
<protein>
    <submittedName>
        <fullName evidence="1">Membrane protein</fullName>
    </submittedName>
</protein>
<dbReference type="Proteomes" id="UP000028782">
    <property type="component" value="Chromosome"/>
</dbReference>
<evidence type="ECO:0000313" key="1">
    <source>
        <dbReference type="EMBL" id="AIJ45570.1"/>
    </source>
</evidence>
<gene>
    <name evidence="1" type="ORF">O987_07130</name>
</gene>
<evidence type="ECO:0000313" key="2">
    <source>
        <dbReference type="Proteomes" id="UP000028782"/>
    </source>
</evidence>
<sequence>MALTSNIDWPQGFPCVLREGHTTRHASPLLRTTMASGRARQRRKFKSVPSVHTCAWLMTQAQAQAFESWFAETLVDGVQWFNMPLRTPMGSGKLLCRFMDMYEGPDLVGIDRWQISAPIEVWARPLLPPGWGLLPELVIGSSIIDRAVNQEWPEG</sequence>
<dbReference type="RefSeq" id="WP_043371271.1">
    <property type="nucleotide sequence ID" value="NZ_CP006704.1"/>
</dbReference>
<dbReference type="EMBL" id="CP006704">
    <property type="protein sequence ID" value="AIJ45570.1"/>
    <property type="molecule type" value="Genomic_DNA"/>
</dbReference>